<dbReference type="RefSeq" id="WP_216326253.1">
    <property type="nucleotide sequence ID" value="NZ_JAHKRT010000007.1"/>
</dbReference>
<keyword evidence="2" id="KW-1185">Reference proteome</keyword>
<evidence type="ECO:0000313" key="1">
    <source>
        <dbReference type="EMBL" id="MBU3078995.1"/>
    </source>
</evidence>
<reference evidence="1 2" key="1">
    <citation type="submission" date="2021-06" db="EMBL/GenBank/DDBJ databases">
        <title>Sphingomonas sp. XMGL2, whole genome shotgun sequencing project.</title>
        <authorList>
            <person name="Zhao G."/>
            <person name="Shen L."/>
        </authorList>
    </citation>
    <scope>NUCLEOTIDE SEQUENCE [LARGE SCALE GENOMIC DNA]</scope>
    <source>
        <strain evidence="1 2">XMGL2</strain>
    </source>
</reference>
<accession>A0ABS6BL20</accession>
<evidence type="ECO:0008006" key="3">
    <source>
        <dbReference type="Google" id="ProtNLM"/>
    </source>
</evidence>
<dbReference type="Proteomes" id="UP000776276">
    <property type="component" value="Unassembled WGS sequence"/>
</dbReference>
<organism evidence="1 2">
    <name type="scientific">Sphingomonas quercus</name>
    <dbReference type="NCBI Taxonomy" id="2842451"/>
    <lineage>
        <taxon>Bacteria</taxon>
        <taxon>Pseudomonadati</taxon>
        <taxon>Pseudomonadota</taxon>
        <taxon>Alphaproteobacteria</taxon>
        <taxon>Sphingomonadales</taxon>
        <taxon>Sphingomonadaceae</taxon>
        <taxon>Sphingomonas</taxon>
    </lineage>
</organism>
<sequence length="377" mass="40566">MALLPSFFTVQVAAAPLPAMLVQALKSIEVEAAVGQASALRLHFELSRSFWGDLDTLAFQLFRPLVPLTIRVSAGLGVPQVLINAYVRDARLEASNTPGATRLEVVALDALGTIMAHVQQPFTWPNSPDSVIAAAIFGRYAIVPTVIPTAPLRTVLDTTTNQRDYDATYLFQLARRNNYELYIQPDPVIGRDFGHFHPPFLAVPPQGVLSIDFGTQTNLDSFHVSNDMLAPTGVIALSTDPRTRAPIPAVGLASIEPPMGLEPALTRIIPPPIERPAATDAASPAEMQAQALARTSRTSRAISASGEVDGLKYARPLLVGLPVLVRGPGSQHSGLYYVRSVTHRISRDNWTQSFTGWRNAVGLTGAEIFIDPLAAVA</sequence>
<gene>
    <name evidence="1" type="ORF">KOF26_14125</name>
</gene>
<evidence type="ECO:0000313" key="2">
    <source>
        <dbReference type="Proteomes" id="UP000776276"/>
    </source>
</evidence>
<protein>
    <recommendedName>
        <fullName evidence="3">Phage protein D</fullName>
    </recommendedName>
</protein>
<proteinExistence type="predicted"/>
<dbReference type="EMBL" id="JAHKRT010000007">
    <property type="protein sequence ID" value="MBU3078995.1"/>
    <property type="molecule type" value="Genomic_DNA"/>
</dbReference>
<name>A0ABS6BL20_9SPHN</name>
<comment type="caution">
    <text evidence="1">The sequence shown here is derived from an EMBL/GenBank/DDBJ whole genome shotgun (WGS) entry which is preliminary data.</text>
</comment>